<dbReference type="PANTHER" id="PTHR43685:SF11">
    <property type="entry name" value="GLYCOSYLTRANSFERASE TAGX-RELATED"/>
    <property type="match status" value="1"/>
</dbReference>
<accession>A0A7I7YUY5</accession>
<gene>
    <name evidence="2" type="ORF">MPRM_18320</name>
</gene>
<dbReference type="SUPFAM" id="SSF53448">
    <property type="entry name" value="Nucleotide-diphospho-sugar transferases"/>
    <property type="match status" value="1"/>
</dbReference>
<dbReference type="PANTHER" id="PTHR43685">
    <property type="entry name" value="GLYCOSYLTRANSFERASE"/>
    <property type="match status" value="1"/>
</dbReference>
<organism evidence="2 3">
    <name type="scientific">Mycobacterium parmense</name>
    <dbReference type="NCBI Taxonomy" id="185642"/>
    <lineage>
        <taxon>Bacteria</taxon>
        <taxon>Bacillati</taxon>
        <taxon>Actinomycetota</taxon>
        <taxon>Actinomycetes</taxon>
        <taxon>Mycobacteriales</taxon>
        <taxon>Mycobacteriaceae</taxon>
        <taxon>Mycobacterium</taxon>
        <taxon>Mycobacterium simiae complex</taxon>
    </lineage>
</organism>
<keyword evidence="3" id="KW-1185">Reference proteome</keyword>
<reference evidence="2 3" key="1">
    <citation type="journal article" date="2019" name="Emerg. Microbes Infect.">
        <title>Comprehensive subspecies identification of 175 nontuberculous mycobacteria species based on 7547 genomic profiles.</title>
        <authorList>
            <person name="Matsumoto Y."/>
            <person name="Kinjo T."/>
            <person name="Motooka D."/>
            <person name="Nabeya D."/>
            <person name="Jung N."/>
            <person name="Uechi K."/>
            <person name="Horii T."/>
            <person name="Iida T."/>
            <person name="Fujita J."/>
            <person name="Nakamura S."/>
        </authorList>
    </citation>
    <scope>NUCLEOTIDE SEQUENCE [LARGE SCALE GENOMIC DNA]</scope>
    <source>
        <strain evidence="2 3">JCM 14742</strain>
    </source>
</reference>
<dbReference type="EMBL" id="AP022614">
    <property type="protein sequence ID" value="BBZ44551.1"/>
    <property type="molecule type" value="Genomic_DNA"/>
</dbReference>
<sequence length="339" mass="38243">MVEARAEWEGMWVIAEEIAGGDDSPAVPTVSVCVPMYNNSATIERCLRSILDQEGVDFEILVVDDKSSDDCAAKAAALLRPGDRLVRNDPNLGLNGNHNKCIEMARGQLIQFVHGDDWLLPGALSTLVPLFEDPAVGMAFAPRRVINAKDVPLHRRLGPAHIWFPWLRKHNRGSLLVCQMMYQAAMGNWIGEPTCVMFRRQLGVDVGGLRDNIYQLVDLDFWLRLMLRCDVCFVRKKLSVRSHSAGTTTLSIVRARRNWMDHLRILTWLIVDPASPSFVRVTARIWWALKWLGMVLQTAVLGPERRTRLKLLADARVTEFARARQLADKLGRSTEQLSP</sequence>
<dbReference type="Proteomes" id="UP000467105">
    <property type="component" value="Chromosome"/>
</dbReference>
<feature type="domain" description="Glycosyltransferase 2-like" evidence="1">
    <location>
        <begin position="31"/>
        <end position="165"/>
    </location>
</feature>
<dbReference type="InterPro" id="IPR001173">
    <property type="entry name" value="Glyco_trans_2-like"/>
</dbReference>
<name>A0A7I7YUY5_9MYCO</name>
<dbReference type="AlphaFoldDB" id="A0A7I7YUY5"/>
<dbReference type="Gene3D" id="3.90.550.10">
    <property type="entry name" value="Spore Coat Polysaccharide Biosynthesis Protein SpsA, Chain A"/>
    <property type="match status" value="1"/>
</dbReference>
<evidence type="ECO:0000313" key="3">
    <source>
        <dbReference type="Proteomes" id="UP000467105"/>
    </source>
</evidence>
<proteinExistence type="predicted"/>
<dbReference type="Pfam" id="PF00535">
    <property type="entry name" value="Glycos_transf_2"/>
    <property type="match status" value="1"/>
</dbReference>
<evidence type="ECO:0000313" key="2">
    <source>
        <dbReference type="EMBL" id="BBZ44551.1"/>
    </source>
</evidence>
<dbReference type="InterPro" id="IPR029044">
    <property type="entry name" value="Nucleotide-diphossugar_trans"/>
</dbReference>
<protein>
    <recommendedName>
        <fullName evidence="1">Glycosyltransferase 2-like domain-containing protein</fullName>
    </recommendedName>
</protein>
<evidence type="ECO:0000259" key="1">
    <source>
        <dbReference type="Pfam" id="PF00535"/>
    </source>
</evidence>
<dbReference type="CDD" id="cd00761">
    <property type="entry name" value="Glyco_tranf_GTA_type"/>
    <property type="match status" value="1"/>
</dbReference>
<dbReference type="InterPro" id="IPR050834">
    <property type="entry name" value="Glycosyltransf_2"/>
</dbReference>